<feature type="region of interest" description="Disordered" evidence="1">
    <location>
        <begin position="1"/>
        <end position="95"/>
    </location>
</feature>
<comment type="caution">
    <text evidence="2">The sequence shown here is derived from an EMBL/GenBank/DDBJ whole genome shotgun (WGS) entry which is preliminary data.</text>
</comment>
<dbReference type="eggNOG" id="ENOG502SSMX">
    <property type="taxonomic scope" value="Eukaryota"/>
</dbReference>
<proteinExistence type="predicted"/>
<dbReference type="AlphaFoldDB" id="A0A0W0EWT5"/>
<evidence type="ECO:0000313" key="3">
    <source>
        <dbReference type="Proteomes" id="UP000054988"/>
    </source>
</evidence>
<dbReference type="EMBL" id="LATX01002480">
    <property type="protein sequence ID" value="KTB28386.1"/>
    <property type="molecule type" value="Genomic_DNA"/>
</dbReference>
<evidence type="ECO:0000313" key="2">
    <source>
        <dbReference type="EMBL" id="KTB28386.1"/>
    </source>
</evidence>
<sequence>MLFHRNTTSSSASASPPPPSPQPQRAMTMPVPASTSTSESVSVTPPATPNRRHSFGVAADIFVKIRQRSPRNNKKPDDIESVSGDGPQSHPGLSEGMTTAKKEFVTHTDTFTCIGGVNAPLLLRATRTSLLEMAEMCGGNCLVDEQWKCTISGPKSRPRGTYKVQIHYSAAATKSSKSDPHRPVALDAAKSVAGLMTIMERQEF</sequence>
<protein>
    <submittedName>
        <fullName evidence="2">Uncharacterized protein</fullName>
    </submittedName>
</protein>
<evidence type="ECO:0000256" key="1">
    <source>
        <dbReference type="SAM" id="MobiDB-lite"/>
    </source>
</evidence>
<dbReference type="Proteomes" id="UP000054988">
    <property type="component" value="Unassembled WGS sequence"/>
</dbReference>
<name>A0A0W0EWT5_MONRR</name>
<feature type="compositionally biased region" description="Low complexity" evidence="1">
    <location>
        <begin position="30"/>
        <end position="45"/>
    </location>
</feature>
<accession>A0A0W0EWT5</accession>
<organism evidence="2 3">
    <name type="scientific">Moniliophthora roreri</name>
    <name type="common">Frosty pod rot fungus</name>
    <name type="synonym">Monilia roreri</name>
    <dbReference type="NCBI Taxonomy" id="221103"/>
    <lineage>
        <taxon>Eukaryota</taxon>
        <taxon>Fungi</taxon>
        <taxon>Dikarya</taxon>
        <taxon>Basidiomycota</taxon>
        <taxon>Agaricomycotina</taxon>
        <taxon>Agaricomycetes</taxon>
        <taxon>Agaricomycetidae</taxon>
        <taxon>Agaricales</taxon>
        <taxon>Marasmiineae</taxon>
        <taxon>Marasmiaceae</taxon>
        <taxon>Moniliophthora</taxon>
    </lineage>
</organism>
<reference evidence="2 3" key="1">
    <citation type="submission" date="2015-12" db="EMBL/GenBank/DDBJ databases">
        <title>Draft genome sequence of Moniliophthora roreri, the causal agent of frosty pod rot of cacao.</title>
        <authorList>
            <person name="Aime M.C."/>
            <person name="Diaz-Valderrama J.R."/>
            <person name="Kijpornyongpan T."/>
            <person name="Phillips-Mora W."/>
        </authorList>
    </citation>
    <scope>NUCLEOTIDE SEQUENCE [LARGE SCALE GENOMIC DNA]</scope>
    <source>
        <strain evidence="2 3">MCA 2952</strain>
    </source>
</reference>
<gene>
    <name evidence="2" type="ORF">WG66_19034</name>
</gene>